<gene>
    <name evidence="5 6" type="primary">citG</name>
    <name evidence="6" type="ORF">JZO70_03245</name>
</gene>
<dbReference type="NCBIfam" id="TIGR03125">
    <property type="entry name" value="citrate_citG"/>
    <property type="match status" value="1"/>
</dbReference>
<dbReference type="GO" id="GO:0046917">
    <property type="term" value="F:triphosphoribosyl-dephospho-CoA synthase activity"/>
    <property type="evidence" value="ECO:0007669"/>
    <property type="project" value="UniProtKB-EC"/>
</dbReference>
<keyword evidence="4 5" id="KW-0067">ATP-binding</keyword>
<evidence type="ECO:0000256" key="1">
    <source>
        <dbReference type="ARBA" id="ARBA00001210"/>
    </source>
</evidence>
<evidence type="ECO:0000256" key="2">
    <source>
        <dbReference type="ARBA" id="ARBA00022679"/>
    </source>
</evidence>
<dbReference type="PANTHER" id="PTHR30201">
    <property type="entry name" value="TRIPHOSPHORIBOSYL-DEPHOSPHO-COA SYNTHASE"/>
    <property type="match status" value="1"/>
</dbReference>
<sequence length="296" mass="33001">MTDLASSIVHYAEEALWQEVSLTPKPGLVDQKTNGAHDDMDFSTFEKSIDSLAPFFQEYYQLGYQHTGDLISLFDQLRQAGSRAEKAMLTATNGINTHKGANFSFAVLLGATGKYVQQNKQLTLPFSPQDTQAILQLAGDLTKHLVQQDFDRLHEKKQLTYGERLYLEKGITGIRGEAAEGYPSLADHLLPFLRAGKEEETHLLLLRSLVYLMSEIEDNNLLHRGGFEGLLLVQEECKKIHQANLSEEDLLNELISYDILLTKRHLSPGGAADLLALGIYFALLEGLFHSPSGKKV</sequence>
<evidence type="ECO:0000256" key="4">
    <source>
        <dbReference type="ARBA" id="ARBA00022840"/>
    </source>
</evidence>
<keyword evidence="6" id="KW-0328">Glycosyltransferase</keyword>
<proteinExistence type="inferred from homology"/>
<dbReference type="Gene3D" id="1.10.4200.10">
    <property type="entry name" value="Triphosphoribosyl-dephospho-CoA protein"/>
    <property type="match status" value="1"/>
</dbReference>
<accession>A0ABS3L6C1</accession>
<dbReference type="EMBL" id="JAFREM010000004">
    <property type="protein sequence ID" value="MBO1305162.1"/>
    <property type="molecule type" value="Genomic_DNA"/>
</dbReference>
<evidence type="ECO:0000256" key="3">
    <source>
        <dbReference type="ARBA" id="ARBA00022741"/>
    </source>
</evidence>
<evidence type="ECO:0000256" key="5">
    <source>
        <dbReference type="HAMAP-Rule" id="MF_00397"/>
    </source>
</evidence>
<dbReference type="Proteomes" id="UP000664601">
    <property type="component" value="Unassembled WGS sequence"/>
</dbReference>
<comment type="caution">
    <text evidence="6">The sequence shown here is derived from an EMBL/GenBank/DDBJ whole genome shotgun (WGS) entry which is preliminary data.</text>
</comment>
<keyword evidence="2 5" id="KW-0808">Transferase</keyword>
<name>A0ABS3L6C1_9ENTE</name>
<reference evidence="6 7" key="1">
    <citation type="submission" date="2021-03" db="EMBL/GenBank/DDBJ databases">
        <title>Enterococcal diversity collection.</title>
        <authorList>
            <person name="Gilmore M.S."/>
            <person name="Schwartzman J."/>
            <person name="Van Tyne D."/>
            <person name="Martin M."/>
            <person name="Earl A.M."/>
            <person name="Manson A.L."/>
            <person name="Straub T."/>
            <person name="Salamzade R."/>
            <person name="Saavedra J."/>
            <person name="Lebreton F."/>
            <person name="Prichula J."/>
            <person name="Schaufler K."/>
            <person name="Gaca A."/>
            <person name="Sgardioli B."/>
            <person name="Wagenaar J."/>
            <person name="Strong T."/>
        </authorList>
    </citation>
    <scope>NUCLEOTIDE SEQUENCE [LARGE SCALE GENOMIC DNA]</scope>
    <source>
        <strain evidence="6 7">669A</strain>
    </source>
</reference>
<dbReference type="InterPro" id="IPR002736">
    <property type="entry name" value="CitG"/>
</dbReference>
<protein>
    <recommendedName>
        <fullName evidence="5">Probable 2-(5''-triphosphoribosyl)-3'-dephosphocoenzyme-A synthase</fullName>
        <shortName evidence="5">2-(5''-triphosphoribosyl)-3'-dephospho-CoA synthase</shortName>
        <ecNumber evidence="5">2.4.2.52</ecNumber>
    </recommendedName>
</protein>
<comment type="catalytic activity">
    <reaction evidence="1 5">
        <text>3'-dephospho-CoA + ATP = 2'-(5''-triphospho-alpha-D-ribosyl)-3'-dephospho-CoA + adenine</text>
        <dbReference type="Rhea" id="RHEA:15117"/>
        <dbReference type="ChEBI" id="CHEBI:16708"/>
        <dbReference type="ChEBI" id="CHEBI:30616"/>
        <dbReference type="ChEBI" id="CHEBI:57328"/>
        <dbReference type="ChEBI" id="CHEBI:61378"/>
        <dbReference type="EC" id="2.4.2.52"/>
    </reaction>
</comment>
<dbReference type="RefSeq" id="WP_207672095.1">
    <property type="nucleotide sequence ID" value="NZ_JAFREM010000004.1"/>
</dbReference>
<dbReference type="GO" id="GO:0016757">
    <property type="term" value="F:glycosyltransferase activity"/>
    <property type="evidence" value="ECO:0007669"/>
    <property type="project" value="UniProtKB-KW"/>
</dbReference>
<keyword evidence="3 5" id="KW-0547">Nucleotide-binding</keyword>
<comment type="similarity">
    <text evidence="5">Belongs to the CitG/MdcB family.</text>
</comment>
<dbReference type="Pfam" id="PF01874">
    <property type="entry name" value="CitG"/>
    <property type="match status" value="1"/>
</dbReference>
<dbReference type="InterPro" id="IPR017551">
    <property type="entry name" value="TriPribosyl-deP-CoA_syn_CitG"/>
</dbReference>
<organism evidence="6 7">
    <name type="scientific">Candidatus Enterococcus moelleringii</name>
    <dbReference type="NCBI Taxonomy" id="2815325"/>
    <lineage>
        <taxon>Bacteria</taxon>
        <taxon>Bacillati</taxon>
        <taxon>Bacillota</taxon>
        <taxon>Bacilli</taxon>
        <taxon>Lactobacillales</taxon>
        <taxon>Enterococcaceae</taxon>
        <taxon>Enterococcus</taxon>
    </lineage>
</organism>
<keyword evidence="7" id="KW-1185">Reference proteome</keyword>
<evidence type="ECO:0000313" key="6">
    <source>
        <dbReference type="EMBL" id="MBO1305162.1"/>
    </source>
</evidence>
<dbReference type="HAMAP" id="MF_00397">
    <property type="entry name" value="CitG"/>
    <property type="match status" value="1"/>
</dbReference>
<evidence type="ECO:0000313" key="7">
    <source>
        <dbReference type="Proteomes" id="UP000664601"/>
    </source>
</evidence>
<dbReference type="EC" id="2.4.2.52" evidence="5"/>
<dbReference type="PANTHER" id="PTHR30201:SF2">
    <property type="entry name" value="2-(5''-TRIPHOSPHORIBOSYL)-3'-DEPHOSPHOCOENZYME-A SYNTHASE"/>
    <property type="match status" value="1"/>
</dbReference>